<dbReference type="EMBL" id="BIFT01000003">
    <property type="protein sequence ID" value="GCE32117.1"/>
    <property type="molecule type" value="Genomic_DNA"/>
</dbReference>
<keyword evidence="2" id="KW-1185">Reference proteome</keyword>
<evidence type="ECO:0000313" key="1">
    <source>
        <dbReference type="EMBL" id="GCE32117.1"/>
    </source>
</evidence>
<reference evidence="2" key="1">
    <citation type="submission" date="2018-12" db="EMBL/GenBank/DDBJ databases">
        <title>Tengunoibacter tsumagoiensis gen. nov., sp. nov., Dictyobacter kobayashii sp. nov., D. alpinus sp. nov., and D. joshuensis sp. nov. and description of Dictyobacteraceae fam. nov. within the order Ktedonobacterales isolated from Tengu-no-mugimeshi.</title>
        <authorList>
            <person name="Wang C.M."/>
            <person name="Zheng Y."/>
            <person name="Sakai Y."/>
            <person name="Toyoda A."/>
            <person name="Minakuchi Y."/>
            <person name="Abe K."/>
            <person name="Yokota A."/>
            <person name="Yabe S."/>
        </authorList>
    </citation>
    <scope>NUCLEOTIDE SEQUENCE [LARGE SCALE GENOMIC DNA]</scope>
    <source>
        <strain evidence="2">Uno16</strain>
    </source>
</reference>
<proteinExistence type="predicted"/>
<dbReference type="Proteomes" id="UP000287171">
    <property type="component" value="Unassembled WGS sequence"/>
</dbReference>
<accession>A0A402BL81</accession>
<protein>
    <submittedName>
        <fullName evidence="1">Uncharacterized protein</fullName>
    </submittedName>
</protein>
<organism evidence="1 2">
    <name type="scientific">Dictyobacter alpinus</name>
    <dbReference type="NCBI Taxonomy" id="2014873"/>
    <lineage>
        <taxon>Bacteria</taxon>
        <taxon>Bacillati</taxon>
        <taxon>Chloroflexota</taxon>
        <taxon>Ktedonobacteria</taxon>
        <taxon>Ktedonobacterales</taxon>
        <taxon>Dictyobacteraceae</taxon>
        <taxon>Dictyobacter</taxon>
    </lineage>
</organism>
<gene>
    <name evidence="1" type="ORF">KDA_76010</name>
</gene>
<sequence>MVTDRMTGEGILLPSGALAAAITYWGGDGTNYQVYPLERSDMRVVALAQLVSEEMALDDVSRSWIVRIGDRSCTVVERIEYGRRFTPTKLYDIWEEYE</sequence>
<name>A0A402BL81_9CHLR</name>
<dbReference type="AlphaFoldDB" id="A0A402BL81"/>
<evidence type="ECO:0000313" key="2">
    <source>
        <dbReference type="Proteomes" id="UP000287171"/>
    </source>
</evidence>
<comment type="caution">
    <text evidence="1">The sequence shown here is derived from an EMBL/GenBank/DDBJ whole genome shotgun (WGS) entry which is preliminary data.</text>
</comment>